<dbReference type="InterPro" id="IPR006641">
    <property type="entry name" value="YqgF/RNaseH-like_dom"/>
</dbReference>
<sequence>MFIEKIANEFSLKTANVKNLIELHLDGNTVPFIARYRKEMTGGMDAEEIRAVIERYEYIVHLEKRKEEVIEAIREREKLTPELEKAIRAAETLKDVEDLYAPYKSKRKTKGDIAREAGLLPLADFIRGTEDLSGLEAEAAKYLNEAVTDVPAAIEMATDIITEDIGRDPEVRIRIRELYASTTMVSCEKRKEVTDRTSYEDYYEYEEKITTLPPHRVLAIFRGEREKILKVKLNPDEELCLAAVTGISAQKGMKLNSITLKCSNTALKKTISVSAELDLRSTLRDEAELKAIDVFAKNLKSLLLTPKVKGKVIMGIDPAYRTGCKFAVVDETGRLLDWGVMYPTKPQEDVEGSRRLFLKSMEKCGVTAVAIGNGTASRETEEFVAELIKDKELKITYTIVSEAGASVYSAGEVAAREFPELDVTIRGAISIARRVVDPLSELVKIEPRSIGVGMYQHDVNPKKLGESLEYVVEDVVNSVGVDLNTASPSLLQYVAGLTKSTAEKIVALRERIGRFMSRRQLMEVDGIGQQTFLQCAGFLKVYDGEEPMDAMFIHPESYESTYSLLGKLNVSLKNTELIRLALKSKNLKKIAEEAGLGEFTMKDILENLERPDRDIRDSLDPVIFKKGVVNLEDIKEGMTLQGKVTNVVDFGAFVDLGLKNDGLVHISHLADKFVKHPSDVVSVGDNVHVRVLSVDKDRGRVSLTMKTR</sequence>
<dbReference type="GO" id="GO:0006139">
    <property type="term" value="P:nucleobase-containing compound metabolic process"/>
    <property type="evidence" value="ECO:0007669"/>
    <property type="project" value="InterPro"/>
</dbReference>
<dbReference type="Gene3D" id="1.10.150.310">
    <property type="entry name" value="Tex RuvX-like domain-like"/>
    <property type="match status" value="1"/>
</dbReference>
<evidence type="ECO:0000259" key="1">
    <source>
        <dbReference type="PROSITE" id="PS50126"/>
    </source>
</evidence>
<dbReference type="PANTHER" id="PTHR10724">
    <property type="entry name" value="30S RIBOSOMAL PROTEIN S1"/>
    <property type="match status" value="1"/>
</dbReference>
<evidence type="ECO:0000313" key="3">
    <source>
        <dbReference type="Proteomes" id="UP000287502"/>
    </source>
</evidence>
<feature type="domain" description="S1 motif" evidence="1">
    <location>
        <begin position="637"/>
        <end position="706"/>
    </location>
</feature>
<dbReference type="SUPFAM" id="SSF158832">
    <property type="entry name" value="Tex N-terminal region-like"/>
    <property type="match status" value="1"/>
</dbReference>
<dbReference type="InterPro" id="IPR050437">
    <property type="entry name" value="Ribos_protein_bS1-like"/>
</dbReference>
<dbReference type="SUPFAM" id="SSF50249">
    <property type="entry name" value="Nucleic acid-binding proteins"/>
    <property type="match status" value="1"/>
</dbReference>
<dbReference type="AlphaFoldDB" id="A0A410JXW1"/>
<dbReference type="Gene3D" id="1.10.3500.10">
    <property type="entry name" value="Tex N-terminal region-like"/>
    <property type="match status" value="1"/>
</dbReference>
<dbReference type="CDD" id="cd05685">
    <property type="entry name" value="S1_Tex"/>
    <property type="match status" value="1"/>
</dbReference>
<dbReference type="Gene3D" id="2.40.50.140">
    <property type="entry name" value="Nucleic acid-binding proteins"/>
    <property type="match status" value="1"/>
</dbReference>
<reference evidence="2 3" key="1">
    <citation type="submission" date="2019-01" db="EMBL/GenBank/DDBJ databases">
        <title>Geovibrio thiophilus DSM 11263, complete genome.</title>
        <authorList>
            <person name="Spring S."/>
            <person name="Bunk B."/>
            <person name="Sproer C."/>
        </authorList>
    </citation>
    <scope>NUCLEOTIDE SEQUENCE [LARGE SCALE GENOMIC DNA]</scope>
    <source>
        <strain evidence="2 3">DSM 11263</strain>
    </source>
</reference>
<dbReference type="SMART" id="SM00732">
    <property type="entry name" value="YqgFc"/>
    <property type="match status" value="1"/>
</dbReference>
<dbReference type="Pfam" id="PF12836">
    <property type="entry name" value="HHH_3"/>
    <property type="match status" value="1"/>
</dbReference>
<dbReference type="FunFam" id="2.40.50.140:FF:000051">
    <property type="entry name" value="RNA-binding transcriptional accessory protein"/>
    <property type="match status" value="1"/>
</dbReference>
<dbReference type="InterPro" id="IPR023319">
    <property type="entry name" value="Tex-like_HTH_dom_sf"/>
</dbReference>
<dbReference type="InterPro" id="IPR012337">
    <property type="entry name" value="RNaseH-like_sf"/>
</dbReference>
<dbReference type="InterPro" id="IPR044146">
    <property type="entry name" value="S1_Tex"/>
</dbReference>
<dbReference type="InterPro" id="IPR012340">
    <property type="entry name" value="NA-bd_OB-fold"/>
</dbReference>
<dbReference type="RefSeq" id="WP_128466184.1">
    <property type="nucleotide sequence ID" value="NZ_CP035108.1"/>
</dbReference>
<dbReference type="Pfam" id="PF00575">
    <property type="entry name" value="S1"/>
    <property type="match status" value="1"/>
</dbReference>
<dbReference type="GO" id="GO:0006412">
    <property type="term" value="P:translation"/>
    <property type="evidence" value="ECO:0007669"/>
    <property type="project" value="TreeGrafter"/>
</dbReference>
<dbReference type="InterPro" id="IPR037027">
    <property type="entry name" value="YqgF/RNaseH-like_dom_sf"/>
</dbReference>
<dbReference type="GO" id="GO:0005737">
    <property type="term" value="C:cytoplasm"/>
    <property type="evidence" value="ECO:0007669"/>
    <property type="project" value="UniProtKB-ARBA"/>
</dbReference>
<proteinExistence type="predicted"/>
<dbReference type="EMBL" id="CP035108">
    <property type="protein sequence ID" value="QAR32898.1"/>
    <property type="molecule type" value="Genomic_DNA"/>
</dbReference>
<gene>
    <name evidence="2" type="ORF">EP073_05605</name>
</gene>
<dbReference type="GO" id="GO:0003729">
    <property type="term" value="F:mRNA binding"/>
    <property type="evidence" value="ECO:0007669"/>
    <property type="project" value="TreeGrafter"/>
</dbReference>
<dbReference type="GO" id="GO:0003735">
    <property type="term" value="F:structural constituent of ribosome"/>
    <property type="evidence" value="ECO:0007669"/>
    <property type="project" value="TreeGrafter"/>
</dbReference>
<dbReference type="FunFam" id="3.30.420.140:FF:000001">
    <property type="entry name" value="RNA-binding transcriptional accessory protein"/>
    <property type="match status" value="1"/>
</dbReference>
<accession>A0A410JXW1</accession>
<dbReference type="InterPro" id="IPR055179">
    <property type="entry name" value="Tex-like_central_region"/>
</dbReference>
<dbReference type="Pfam" id="PF22706">
    <property type="entry name" value="Tex_central_region"/>
    <property type="match status" value="1"/>
</dbReference>
<dbReference type="InterPro" id="IPR041692">
    <property type="entry name" value="HHH_9"/>
</dbReference>
<dbReference type="SUPFAM" id="SSF53098">
    <property type="entry name" value="Ribonuclease H-like"/>
    <property type="match status" value="1"/>
</dbReference>
<dbReference type="Gene3D" id="3.30.420.140">
    <property type="entry name" value="YqgF/RNase H-like domain"/>
    <property type="match status" value="1"/>
</dbReference>
<dbReference type="InterPro" id="IPR032639">
    <property type="entry name" value="Tex_YqgF"/>
</dbReference>
<dbReference type="Pfam" id="PF09371">
    <property type="entry name" value="Tex_N"/>
    <property type="match status" value="1"/>
</dbReference>
<name>A0A410JXW1_9BACT</name>
<keyword evidence="3" id="KW-1185">Reference proteome</keyword>
<dbReference type="FunFam" id="1.10.10.650:FF:000001">
    <property type="entry name" value="S1 RNA-binding domain 1"/>
    <property type="match status" value="1"/>
</dbReference>
<dbReference type="SMART" id="SM00316">
    <property type="entry name" value="S1"/>
    <property type="match status" value="1"/>
</dbReference>
<dbReference type="PANTHER" id="PTHR10724:SF10">
    <property type="entry name" value="S1 RNA-BINDING DOMAIN-CONTAINING PROTEIN 1"/>
    <property type="match status" value="1"/>
</dbReference>
<dbReference type="Proteomes" id="UP000287502">
    <property type="component" value="Chromosome"/>
</dbReference>
<dbReference type="InterPro" id="IPR010994">
    <property type="entry name" value="RuvA_2-like"/>
</dbReference>
<dbReference type="Pfam" id="PF17674">
    <property type="entry name" value="HHH_9"/>
    <property type="match status" value="1"/>
</dbReference>
<organism evidence="2 3">
    <name type="scientific">Geovibrio thiophilus</name>
    <dbReference type="NCBI Taxonomy" id="139438"/>
    <lineage>
        <taxon>Bacteria</taxon>
        <taxon>Pseudomonadati</taxon>
        <taxon>Deferribacterota</taxon>
        <taxon>Deferribacteres</taxon>
        <taxon>Deferribacterales</taxon>
        <taxon>Geovibrionaceae</taxon>
        <taxon>Geovibrio</taxon>
    </lineage>
</organism>
<dbReference type="Gene3D" id="1.10.10.650">
    <property type="entry name" value="RuvA domain 2-like"/>
    <property type="match status" value="1"/>
</dbReference>
<dbReference type="OrthoDB" id="9804714at2"/>
<dbReference type="SUPFAM" id="SSF47781">
    <property type="entry name" value="RuvA domain 2-like"/>
    <property type="match status" value="2"/>
</dbReference>
<dbReference type="Pfam" id="PF16921">
    <property type="entry name" value="Tex_YqgF"/>
    <property type="match status" value="1"/>
</dbReference>
<evidence type="ECO:0000313" key="2">
    <source>
        <dbReference type="EMBL" id="QAR32898.1"/>
    </source>
</evidence>
<dbReference type="KEGG" id="gtl:EP073_05605"/>
<dbReference type="PROSITE" id="PS50126">
    <property type="entry name" value="S1"/>
    <property type="match status" value="1"/>
</dbReference>
<dbReference type="InterPro" id="IPR003029">
    <property type="entry name" value="S1_domain"/>
</dbReference>
<protein>
    <submittedName>
        <fullName evidence="2">RNA-binding transcriptional accessory protein</fullName>
    </submittedName>
</protein>
<dbReference type="InterPro" id="IPR023323">
    <property type="entry name" value="Tex-like_dom_sf"/>
</dbReference>
<dbReference type="InterPro" id="IPR018974">
    <property type="entry name" value="Tex-like_N"/>
</dbReference>